<comment type="caution">
    <text evidence="1">The sequence shown here is derived from an EMBL/GenBank/DDBJ whole genome shotgun (WGS) entry which is preliminary data.</text>
</comment>
<protein>
    <submittedName>
        <fullName evidence="1">DUF4350 domain-containing protein</fullName>
    </submittedName>
</protein>
<sequence length="104" mass="12205">IEPLKNQTLDFTRTIAGLYLDKGDFKSIVSKKISLFLEYVRSHYRVSTQEVNDDFYRRLAALSENTVEDVQKLWQYMARLEKAESVSKEELLQLNKAIKAFKNK</sequence>
<accession>A0ABX1DHZ5</accession>
<evidence type="ECO:0000313" key="2">
    <source>
        <dbReference type="Proteomes" id="UP000760545"/>
    </source>
</evidence>
<feature type="non-terminal residue" evidence="1">
    <location>
        <position position="1"/>
    </location>
</feature>
<keyword evidence="2" id="KW-1185">Reference proteome</keyword>
<proteinExistence type="predicted"/>
<name>A0ABX1DHZ5_9FLAO</name>
<gene>
    <name evidence="1" type="ORF">HC176_15805</name>
</gene>
<organism evidence="1 2">
    <name type="scientific">Tamlana crocina</name>
    <dbReference type="NCBI Taxonomy" id="393006"/>
    <lineage>
        <taxon>Bacteria</taxon>
        <taxon>Pseudomonadati</taxon>
        <taxon>Bacteroidota</taxon>
        <taxon>Flavobacteriia</taxon>
        <taxon>Flavobacteriales</taxon>
        <taxon>Flavobacteriaceae</taxon>
        <taxon>Tamlana</taxon>
    </lineage>
</organism>
<dbReference type="EMBL" id="JAAVJS010000099">
    <property type="protein sequence ID" value="NJX16941.1"/>
    <property type="molecule type" value="Genomic_DNA"/>
</dbReference>
<dbReference type="Proteomes" id="UP000760545">
    <property type="component" value="Unassembled WGS sequence"/>
</dbReference>
<reference evidence="1 2" key="1">
    <citation type="submission" date="2020-03" db="EMBL/GenBank/DDBJ databases">
        <title>Tamlana sp. nov, isolated from XXX.</title>
        <authorList>
            <person name="Cao W.R."/>
        </authorList>
    </citation>
    <scope>NUCLEOTIDE SEQUENCE [LARGE SCALE GENOMIC DNA]</scope>
    <source>
        <strain evidence="1 2">HST1-43</strain>
    </source>
</reference>
<evidence type="ECO:0000313" key="1">
    <source>
        <dbReference type="EMBL" id="NJX16941.1"/>
    </source>
</evidence>